<dbReference type="AlphaFoldDB" id="A0A170WXE3"/>
<dbReference type="EMBL" id="GEMB01004994">
    <property type="protein sequence ID" value="JAR98311.1"/>
    <property type="molecule type" value="Transcribed_RNA"/>
</dbReference>
<dbReference type="EC" id="1.11.1.7" evidence="1"/>
<accession>A0A170WXE3</accession>
<evidence type="ECO:0000313" key="1">
    <source>
        <dbReference type="EMBL" id="JAR98311.1"/>
    </source>
</evidence>
<feature type="non-terminal residue" evidence="1">
    <location>
        <position position="1"/>
    </location>
</feature>
<keyword evidence="1" id="KW-0560">Oxidoreductase</keyword>
<proteinExistence type="predicted"/>
<dbReference type="GO" id="GO:0140825">
    <property type="term" value="F:lactoperoxidase activity"/>
    <property type="evidence" value="ECO:0007669"/>
    <property type="project" value="UniProtKB-EC"/>
</dbReference>
<organism evidence="1">
    <name type="scientific">Triatoma infestans</name>
    <name type="common">Assassin bug</name>
    <dbReference type="NCBI Taxonomy" id="30076"/>
    <lineage>
        <taxon>Eukaryota</taxon>
        <taxon>Metazoa</taxon>
        <taxon>Ecdysozoa</taxon>
        <taxon>Arthropoda</taxon>
        <taxon>Hexapoda</taxon>
        <taxon>Insecta</taxon>
        <taxon>Pterygota</taxon>
        <taxon>Neoptera</taxon>
        <taxon>Paraneoptera</taxon>
        <taxon>Hemiptera</taxon>
        <taxon>Heteroptera</taxon>
        <taxon>Panheteroptera</taxon>
        <taxon>Cimicomorpha</taxon>
        <taxon>Reduviidae</taxon>
        <taxon>Triatominae</taxon>
        <taxon>Triatoma</taxon>
    </lineage>
</organism>
<name>A0A170WXE3_TRIIF</name>
<sequence>FDPSQCALVLNQHSDESLLTGVFPYAAPQTCITYDAVNQAYLDARKRIQVSIPEGDNWKIGTNRISRRTTTRYIYTTCQNLWNE</sequence>
<reference evidence="1" key="2">
    <citation type="journal article" date="2017" name="J. Med. Entomol.">
        <title>Transcriptome Analysis of the Triatoma infestans (Hemiptera: Reduviidae) Integument.</title>
        <authorList>
            <person name="Calderon-Fernandez G.M."/>
            <person name="Moriconi D.E."/>
            <person name="Dulbecco A.B."/>
            <person name="Juarez M.P."/>
        </authorList>
    </citation>
    <scope>NUCLEOTIDE SEQUENCE</scope>
    <source>
        <strain evidence="1">Int1</strain>
        <tissue evidence="1">Integument</tissue>
    </source>
</reference>
<reference evidence="1" key="1">
    <citation type="submission" date="2016-04" db="EMBL/GenBank/DDBJ databases">
        <authorList>
            <person name="Calderon-Fernandez G.M.Sr."/>
        </authorList>
    </citation>
    <scope>NUCLEOTIDE SEQUENCE</scope>
    <source>
        <strain evidence="1">Int1</strain>
        <tissue evidence="1">Integument</tissue>
    </source>
</reference>
<protein>
    <submittedName>
        <fullName evidence="1">Chorion peroxidase</fullName>
        <ecNumber evidence="1">1.11.1.7</ecNumber>
    </submittedName>
</protein>
<keyword evidence="1" id="KW-0575">Peroxidase</keyword>